<dbReference type="InterPro" id="IPR056884">
    <property type="entry name" value="NPHP3-like_N"/>
</dbReference>
<feature type="repeat" description="ANK" evidence="3">
    <location>
        <begin position="1536"/>
        <end position="1568"/>
    </location>
</feature>
<dbReference type="PROSITE" id="PS50088">
    <property type="entry name" value="ANK_REPEAT"/>
    <property type="match status" value="8"/>
</dbReference>
<feature type="repeat" description="ANK" evidence="3">
    <location>
        <begin position="1146"/>
        <end position="1181"/>
    </location>
</feature>
<keyword evidence="5" id="KW-0812">Transmembrane</keyword>
<dbReference type="Gene3D" id="1.25.40.20">
    <property type="entry name" value="Ankyrin repeat-containing domain"/>
    <property type="match status" value="5"/>
</dbReference>
<feature type="repeat" description="ANK" evidence="3">
    <location>
        <begin position="1640"/>
        <end position="1672"/>
    </location>
</feature>
<keyword evidence="5" id="KW-1133">Transmembrane helix</keyword>
<sequence length="1952" mass="216595">MDPLSISASVTALITITIGIVTNGFNYLSEFKHSDATIKALFLEVELLSATLKSLQEVATRLEHEQSSISHTTRIHHIYACWYTLCKVDEQLGKVAVKKNTATARTRQRAMWPLTKAGTKSLLLEVERHKTSLSLALSVDNMSAHLTVLASQDVMQTGITRINEKLQSYRTIRDEKSLDKKRQEIIQSLNTTNYNQYQLSNVQLRQASTGSWFLDGAEFKKWLSLVDGKLWLYGIPGAGKTILMATAIQEAQRLVSEAGNQLGMAFFFCDYKKPETQVASTILSSLVKQLALQDERAFLELEAFYEIHNPTGQPRMEVTTTKLCDLLKSMVLHFKHTMILIDGLDEIGTNRVETLEMLCDLTSTGNLKTLFASRDEVDIRNCLSDYANISIAAQSGDLRLYVAAEIETRSARNQLRIRDPKLKEHIMKTLITGAEGMFRWVACQMDYLCELNNDDDRRKALQELPHGLPATYERILERVKLKSNQELVKRTLRWIVCSNKPVLSDVLLAVLSIKDGDKAINYGAMTTIVDIMRWCSSLLRWKDQEMKYIELAHFTVKEFLLTINPKEQTSVADYRVDIIKDEYDLAKICLTILNFDEFAATQPPQQTDTLSWAASVEVQEAFRYASVWWPVHASDYLEDHHIFALAKKLFDPVKSNNFRWWTQCFADQNSLDLENYHELTTLHFASYLGLSKLVEWLLRQEDVDVNSASQIGTPILFAISPMLVFDLLPHREGSVRPQYSSVEPQYWNVSSSRETIKVLLDGGAQVNGSHGSFGNRFMTLDLPRDFKVSPLSTVLLRSVHTPDVIEMLLAHGARITNAVLEAGRQNLCKVKTGDTFEACLLVLLKGVTDDNLDQDARENFPRFRSQVLSRIGITSDINPDEEGETSGDSPLGNTRDKVLELKTTTFNGQLDRVEKCIAIIEKKLDHTTQAGAVQMALHLAARYHHTPIIEFLVRCGASIKHQDESGDTPLHQACCMIESASAKNGLKTVELLLRQCSDPTILNKAGISPLHIAARYQNVESVAVLTSLAKATPEPKSLLEHGILQPSPLWTAIEAGCDEVAVFFLAMCDVDILCSLSWQKLSCLVPAVKRSSPAVLEMLLGKGIEINAPVGDGSLAIHHASWSHGSTGAMKSLLAKGADFSFKLVDGSTALHLVSKSSSEDIIEKTKALLSAGADINSTNARGRSVLQLAAANDRADVVSFITEQNGVDTNHKDDDGKTALMISLQHGFLTHSRILIARGCDIKMVDAENGTALHYACEQGPSEDANQMILQLVEAGLQLSEKDSKSKSAFEDALYSKDLAPQPYTEDGHFVTPARRQRRPQKASNDNLWAPFSEIDGYFKPDSEYEFADFNDDFHEHNLKMYADDSAQLFWQSWNERIAMCISHMSSDQLNQRLSTGRYPAGFLVQYATSATTKAMLDKGVDVNTFDTIDPAIPLDIAAFHGCDSDIAALLIAKTSRPIDECTGSQRRNPLQLCCTRPDSNTVLLRQLLKAKADPTLPDRDGTTPLMIAASHGSVDCLKVLLKHNVPINAQIFGSGSTALHLAITASSSECVIALLKAGARVDIKGETGDSCHGVPLLWAAIREEWDIADILIKHDATTLEMSGGTSVIHEAASAGEQGILRLVLDLPNRPDLNTKNKDQHTPLELAAANEDTTCFKLLLDNGASIRQVQSCMVGVDFMDVLPLHRAAHYGNNVCIQFLKQNEFIEDINVEAEYGMTALHFAACGGQQATVEFLLQLGADAEKTETRYGRTPLISAARYPCLSVVKTLLDHRCNTLATDVNGLTAYIHAINENETEISAILKRHETRANRSLVVRDFPAKPSRDVSLADEPLLPRSTRDLPSGSQDMVQPKDELSKIRRLLLKPDLAPASSQPTTTEVQTSTITRTEDQLQQKTMMLAETHREVRSIVIDQNYVLLAIVGGLTALLVWAVVLLHRMNKAMLDIEKSVPRGR</sequence>
<evidence type="ECO:0000313" key="8">
    <source>
        <dbReference type="Proteomes" id="UP000315522"/>
    </source>
</evidence>
<evidence type="ECO:0000259" key="6">
    <source>
        <dbReference type="Pfam" id="PF24883"/>
    </source>
</evidence>
<evidence type="ECO:0000256" key="5">
    <source>
        <dbReference type="SAM" id="Phobius"/>
    </source>
</evidence>
<feature type="region of interest" description="Disordered" evidence="4">
    <location>
        <begin position="874"/>
        <end position="894"/>
    </location>
</feature>
<organism evidence="7 8">
    <name type="scientific">Lachnellula willkommii</name>
    <dbReference type="NCBI Taxonomy" id="215461"/>
    <lineage>
        <taxon>Eukaryota</taxon>
        <taxon>Fungi</taxon>
        <taxon>Dikarya</taxon>
        <taxon>Ascomycota</taxon>
        <taxon>Pezizomycotina</taxon>
        <taxon>Leotiomycetes</taxon>
        <taxon>Helotiales</taxon>
        <taxon>Lachnaceae</taxon>
        <taxon>Lachnellula</taxon>
    </lineage>
</organism>
<keyword evidence="2 3" id="KW-0040">ANK repeat</keyword>
<reference evidence="7 8" key="1">
    <citation type="submission" date="2018-05" db="EMBL/GenBank/DDBJ databases">
        <title>Genome sequencing and assembly of the regulated plant pathogen Lachnellula willkommii and related sister species for the development of diagnostic species identification markers.</title>
        <authorList>
            <person name="Giroux E."/>
            <person name="Bilodeau G."/>
        </authorList>
    </citation>
    <scope>NUCLEOTIDE SEQUENCE [LARGE SCALE GENOMIC DNA]</scope>
    <source>
        <strain evidence="7 8">CBS 172.35</strain>
    </source>
</reference>
<proteinExistence type="predicted"/>
<dbReference type="Pfam" id="PF13857">
    <property type="entry name" value="Ank_5"/>
    <property type="match status" value="1"/>
</dbReference>
<dbReference type="Pfam" id="PF12796">
    <property type="entry name" value="Ank_2"/>
    <property type="match status" value="6"/>
</dbReference>
<feature type="repeat" description="ANK" evidence="3">
    <location>
        <begin position="1216"/>
        <end position="1248"/>
    </location>
</feature>
<name>A0A559MMB3_9HELO</name>
<evidence type="ECO:0000256" key="4">
    <source>
        <dbReference type="SAM" id="MobiDB-lite"/>
    </source>
</evidence>
<feature type="repeat" description="ANK" evidence="3">
    <location>
        <begin position="1715"/>
        <end position="1747"/>
    </location>
</feature>
<evidence type="ECO:0000256" key="2">
    <source>
        <dbReference type="ARBA" id="ARBA00023043"/>
    </source>
</evidence>
<protein>
    <submittedName>
        <fullName evidence="7">Serine/threonine-protein phosphatase 6 regulatory ankyrin repeat subunit C</fullName>
    </submittedName>
</protein>
<comment type="caution">
    <text evidence="7">The sequence shown here is derived from an EMBL/GenBank/DDBJ whole genome shotgun (WGS) entry which is preliminary data.</text>
</comment>
<feature type="repeat" description="ANK" evidence="3">
    <location>
        <begin position="1249"/>
        <end position="1285"/>
    </location>
</feature>
<keyword evidence="5" id="KW-0472">Membrane</keyword>
<dbReference type="SUPFAM" id="SSF52540">
    <property type="entry name" value="P-loop containing nucleoside triphosphate hydrolases"/>
    <property type="match status" value="1"/>
</dbReference>
<keyword evidence="1" id="KW-0677">Repeat</keyword>
<dbReference type="InterPro" id="IPR051165">
    <property type="entry name" value="Multifunctional_ANK_Repeat"/>
</dbReference>
<feature type="transmembrane region" description="Helical" evidence="5">
    <location>
        <begin position="1914"/>
        <end position="1934"/>
    </location>
</feature>
<keyword evidence="8" id="KW-1185">Reference proteome</keyword>
<evidence type="ECO:0000313" key="7">
    <source>
        <dbReference type="EMBL" id="TVY94089.1"/>
    </source>
</evidence>
<gene>
    <name evidence="7" type="primary">ankrd52</name>
    <name evidence="7" type="ORF">LAWI1_G000877</name>
</gene>
<evidence type="ECO:0000256" key="1">
    <source>
        <dbReference type="ARBA" id="ARBA00022737"/>
    </source>
</evidence>
<dbReference type="PANTHER" id="PTHR24123:SF33">
    <property type="entry name" value="PROTEIN HOS4"/>
    <property type="match status" value="1"/>
</dbReference>
<dbReference type="SMART" id="SM00248">
    <property type="entry name" value="ANK"/>
    <property type="match status" value="22"/>
</dbReference>
<dbReference type="SUPFAM" id="SSF48403">
    <property type="entry name" value="Ankyrin repeat"/>
    <property type="match status" value="3"/>
</dbReference>
<feature type="region of interest" description="Disordered" evidence="4">
    <location>
        <begin position="1307"/>
        <end position="1327"/>
    </location>
</feature>
<feature type="domain" description="Nephrocystin 3-like N-terminal" evidence="6">
    <location>
        <begin position="209"/>
        <end position="374"/>
    </location>
</feature>
<feature type="repeat" description="ANK" evidence="3">
    <location>
        <begin position="932"/>
        <end position="964"/>
    </location>
</feature>
<dbReference type="Proteomes" id="UP000315522">
    <property type="component" value="Unassembled WGS sequence"/>
</dbReference>
<dbReference type="Pfam" id="PF24883">
    <property type="entry name" value="NPHP3_N"/>
    <property type="match status" value="1"/>
</dbReference>
<dbReference type="PROSITE" id="PS50297">
    <property type="entry name" value="ANK_REP_REGION"/>
    <property type="match status" value="5"/>
</dbReference>
<accession>A0A559MMB3</accession>
<dbReference type="InterPro" id="IPR036770">
    <property type="entry name" value="Ankyrin_rpt-contain_sf"/>
</dbReference>
<dbReference type="EMBL" id="QGML01000044">
    <property type="protein sequence ID" value="TVY94089.1"/>
    <property type="molecule type" value="Genomic_DNA"/>
</dbReference>
<feature type="region of interest" description="Disordered" evidence="4">
    <location>
        <begin position="1823"/>
        <end position="1850"/>
    </location>
</feature>
<dbReference type="InterPro" id="IPR002110">
    <property type="entry name" value="Ankyrin_rpt"/>
</dbReference>
<feature type="repeat" description="ANK" evidence="3">
    <location>
        <begin position="1502"/>
        <end position="1534"/>
    </location>
</feature>
<dbReference type="PANTHER" id="PTHR24123">
    <property type="entry name" value="ANKYRIN REPEAT-CONTAINING"/>
    <property type="match status" value="1"/>
</dbReference>
<dbReference type="InterPro" id="IPR027417">
    <property type="entry name" value="P-loop_NTPase"/>
</dbReference>
<evidence type="ECO:0000256" key="3">
    <source>
        <dbReference type="PROSITE-ProRule" id="PRU00023"/>
    </source>
</evidence>
<dbReference type="Gene3D" id="3.40.50.300">
    <property type="entry name" value="P-loop containing nucleotide triphosphate hydrolases"/>
    <property type="match status" value="1"/>
</dbReference>